<dbReference type="SUPFAM" id="SSF56300">
    <property type="entry name" value="Metallo-dependent phosphatases"/>
    <property type="match status" value="1"/>
</dbReference>
<evidence type="ECO:0000259" key="5">
    <source>
        <dbReference type="Pfam" id="PF12850"/>
    </source>
</evidence>
<dbReference type="EMBL" id="FQUW01000010">
    <property type="protein sequence ID" value="SHE87993.1"/>
    <property type="molecule type" value="Genomic_DNA"/>
</dbReference>
<feature type="domain" description="Calcineurin-like phosphoesterase" evidence="5">
    <location>
        <begin position="1"/>
        <end position="143"/>
    </location>
</feature>
<evidence type="ECO:0000256" key="1">
    <source>
        <dbReference type="ARBA" id="ARBA00008950"/>
    </source>
</evidence>
<proteinExistence type="inferred from homology"/>
<name>A0A1M4X3Q8_9FIRM</name>
<dbReference type="InterPro" id="IPR024654">
    <property type="entry name" value="Calcineurin-like_PHP_lpxH"/>
</dbReference>
<evidence type="ECO:0000256" key="2">
    <source>
        <dbReference type="ARBA" id="ARBA00022723"/>
    </source>
</evidence>
<dbReference type="PROSITE" id="PS01269">
    <property type="entry name" value="UPF0025"/>
    <property type="match status" value="1"/>
</dbReference>
<organism evidence="6 7">
    <name type="scientific">Desulfofundulus australicus DSM 11792</name>
    <dbReference type="NCBI Taxonomy" id="1121425"/>
    <lineage>
        <taxon>Bacteria</taxon>
        <taxon>Bacillati</taxon>
        <taxon>Bacillota</taxon>
        <taxon>Clostridia</taxon>
        <taxon>Eubacteriales</taxon>
        <taxon>Peptococcaceae</taxon>
        <taxon>Desulfofundulus</taxon>
    </lineage>
</organism>
<dbReference type="EC" id="3.1.4.-" evidence="4"/>
<dbReference type="InterPro" id="IPR020935">
    <property type="entry name" value="PdiEstase_YfcE_CS"/>
</dbReference>
<protein>
    <recommendedName>
        <fullName evidence="4">Phosphoesterase</fullName>
        <ecNumber evidence="4">3.1.4.-</ecNumber>
    </recommendedName>
</protein>
<dbReference type="InterPro" id="IPR029052">
    <property type="entry name" value="Metallo-depent_PP-like"/>
</dbReference>
<gene>
    <name evidence="6" type="ORF">SAMN02745218_00978</name>
</gene>
<dbReference type="InterPro" id="IPR000979">
    <property type="entry name" value="Phosphodiesterase_MJ0936/Vps29"/>
</dbReference>
<dbReference type="Proteomes" id="UP000184196">
    <property type="component" value="Unassembled WGS sequence"/>
</dbReference>
<keyword evidence="7" id="KW-1185">Reference proteome</keyword>
<reference evidence="7" key="1">
    <citation type="submission" date="2016-11" db="EMBL/GenBank/DDBJ databases">
        <authorList>
            <person name="Varghese N."/>
            <person name="Submissions S."/>
        </authorList>
    </citation>
    <scope>NUCLEOTIDE SEQUENCE [LARGE SCALE GENOMIC DNA]</scope>
    <source>
        <strain evidence="7">DSM 11792</strain>
    </source>
</reference>
<evidence type="ECO:0000256" key="4">
    <source>
        <dbReference type="RuleBase" id="RU362039"/>
    </source>
</evidence>
<dbReference type="AlphaFoldDB" id="A0A1M4X3Q8"/>
<dbReference type="Pfam" id="PF12850">
    <property type="entry name" value="Metallophos_2"/>
    <property type="match status" value="1"/>
</dbReference>
<comment type="similarity">
    <text evidence="1 4">Belongs to the metallophosphoesterase superfamily. YfcE family.</text>
</comment>
<evidence type="ECO:0000313" key="6">
    <source>
        <dbReference type="EMBL" id="SHE87993.1"/>
    </source>
</evidence>
<sequence length="155" mass="17176">MRAGVISDTHGRLETAVKILNKIKSPDLVLHAGDFYRDGRLLAEILNVPVHAVAGNCDWERNGPEEEVLVLEGKKVFLTHGHLYQVHFSLQKLLYRALELRVDVVVFGHTHDRYCQVHEGILFFNPGSVYAPRGKHGPGGGLLIIEGGEVSSSFL</sequence>
<keyword evidence="3" id="KW-0378">Hydrolase</keyword>
<dbReference type="GO" id="GO:0016787">
    <property type="term" value="F:hydrolase activity"/>
    <property type="evidence" value="ECO:0007669"/>
    <property type="project" value="UniProtKB-UniRule"/>
</dbReference>
<accession>A0A1M4X3Q8</accession>
<keyword evidence="2 4" id="KW-0479">Metal-binding</keyword>
<evidence type="ECO:0000313" key="7">
    <source>
        <dbReference type="Proteomes" id="UP000184196"/>
    </source>
</evidence>
<comment type="cofactor">
    <cofactor evidence="4">
        <name>a divalent metal cation</name>
        <dbReference type="ChEBI" id="CHEBI:60240"/>
    </cofactor>
</comment>
<dbReference type="GO" id="GO:0046872">
    <property type="term" value="F:metal ion binding"/>
    <property type="evidence" value="ECO:0007669"/>
    <property type="project" value="UniProtKB-KW"/>
</dbReference>
<evidence type="ECO:0000256" key="3">
    <source>
        <dbReference type="ARBA" id="ARBA00022801"/>
    </source>
</evidence>
<dbReference type="Gene3D" id="3.60.21.10">
    <property type="match status" value="1"/>
</dbReference>
<dbReference type="NCBIfam" id="TIGR00040">
    <property type="entry name" value="yfcE"/>
    <property type="match status" value="1"/>
</dbReference>
<dbReference type="CDD" id="cd00841">
    <property type="entry name" value="MPP_YfcE"/>
    <property type="match status" value="1"/>
</dbReference>
<dbReference type="OrthoDB" id="9800565at2"/>
<dbReference type="RefSeq" id="WP_073163619.1">
    <property type="nucleotide sequence ID" value="NZ_FQUW01000010.1"/>
</dbReference>
<dbReference type="PANTHER" id="PTHR11124">
    <property type="entry name" value="VACUOLAR SORTING PROTEIN VPS29"/>
    <property type="match status" value="1"/>
</dbReference>
<dbReference type="InterPro" id="IPR041802">
    <property type="entry name" value="MPP_YfcE"/>
</dbReference>